<dbReference type="OrthoDB" id="38045at2759"/>
<evidence type="ECO:0000256" key="2">
    <source>
        <dbReference type="ARBA" id="ARBA00022630"/>
    </source>
</evidence>
<keyword evidence="5" id="KW-0521">NADP</keyword>
<evidence type="ECO:0000256" key="7">
    <source>
        <dbReference type="SAM" id="Phobius"/>
    </source>
</evidence>
<evidence type="ECO:0008006" key="10">
    <source>
        <dbReference type="Google" id="ProtNLM"/>
    </source>
</evidence>
<keyword evidence="6" id="KW-0520">NAD</keyword>
<keyword evidence="3" id="KW-0732">Signal</keyword>
<reference evidence="8 9" key="2">
    <citation type="submission" date="2019-01" db="EMBL/GenBank/DDBJ databases">
        <title>The decoding of complex shrimp genome reveals the adaptation for benthos swimmer, frequently molting mechanism and breeding impact on genome.</title>
        <authorList>
            <person name="Sun Y."/>
            <person name="Gao Y."/>
            <person name="Yu Y."/>
        </authorList>
    </citation>
    <scope>NUCLEOTIDE SEQUENCE [LARGE SCALE GENOMIC DNA]</scope>
    <source>
        <tissue evidence="8">Muscle</tissue>
    </source>
</reference>
<comment type="similarity">
    <text evidence="1">Belongs to the carotenoid/retinoid oxidoreductase family. CrtISO subfamily.</text>
</comment>
<comment type="caution">
    <text evidence="8">The sequence shown here is derived from an EMBL/GenBank/DDBJ whole genome shotgun (WGS) entry which is preliminary data.</text>
</comment>
<dbReference type="AlphaFoldDB" id="A0A3R7MH19"/>
<keyword evidence="4" id="KW-0274">FAD</keyword>
<dbReference type="Proteomes" id="UP000283509">
    <property type="component" value="Unassembled WGS sequence"/>
</dbReference>
<dbReference type="Gene3D" id="3.50.50.60">
    <property type="entry name" value="FAD/NAD(P)-binding domain"/>
    <property type="match status" value="2"/>
</dbReference>
<keyword evidence="7" id="KW-1133">Transmembrane helix</keyword>
<evidence type="ECO:0000256" key="1">
    <source>
        <dbReference type="ARBA" id="ARBA00005855"/>
    </source>
</evidence>
<dbReference type="Pfam" id="PF13450">
    <property type="entry name" value="NAD_binding_8"/>
    <property type="match status" value="1"/>
</dbReference>
<keyword evidence="7" id="KW-0472">Membrane</keyword>
<dbReference type="InterPro" id="IPR036188">
    <property type="entry name" value="FAD/NAD-bd_sf"/>
</dbReference>
<evidence type="ECO:0000256" key="5">
    <source>
        <dbReference type="ARBA" id="ARBA00022857"/>
    </source>
</evidence>
<keyword evidence="2" id="KW-0285">Flavoprotein</keyword>
<dbReference type="InterPro" id="IPR052206">
    <property type="entry name" value="Retinol_saturase"/>
</dbReference>
<evidence type="ECO:0000256" key="4">
    <source>
        <dbReference type="ARBA" id="ARBA00022827"/>
    </source>
</evidence>
<sequence>MGILSLPVLALIAIVGVVIKAVLYFTAKSPSENPFKEPIRTPVKPKVTDQKKRDAVLKQGFSEDKVPADLDAIVVGSGIGGMSTAAIMAKAGKRVLVLEQHDQAGGCCHTFIDKNYEFDVGIHYIGEMQYQSISKTYFDQITDGQVEWEPLDETYDEVIFAEPEKPVRKYPVRCGKGNWASDLKKFFPSEEANIDKFFDLLEKIREGNSKSVLVKVLPLWLVWFLNTTGLLSYITDFYDWNAKSCKEVVYGITENQELRDIFCYCFGDFGTPPSKAGFPMQTLLHTHFQKGAAYPIGGASEIAFHIIPVIEAAGGRVLVRAEVTQILIDYKGATSGVQVKKGKEIYNIQAPIVISAAGLYNTYERLLPIDIASSSRIWPVLQDLEHGPGAMSVFVGLDCSAEELDILHKKNAWVFTGNDLDKLTLNYLNLTREQAMDVDIPLLFISFPSTKDPEWDKKYKGKTTMAIVTLMPYHWLEQWKDERVMKRGDEYESIKKIFGHKAVEQACQLFPSIRDHIDYVNIGTPLSNQHYLGAPQGEIYGLDHTRERFSAWANAVLRPKTDIPGLFISGQDICSCGFSGALWGGFLCASAALERNVFNDLVDVHKRGKALKKSD</sequence>
<gene>
    <name evidence="8" type="ORF">C7M84_025350</name>
</gene>
<keyword evidence="9" id="KW-1185">Reference proteome</keyword>
<keyword evidence="7" id="KW-0812">Transmembrane</keyword>
<dbReference type="EMBL" id="QCYY01000965">
    <property type="protein sequence ID" value="ROT81507.1"/>
    <property type="molecule type" value="Genomic_DNA"/>
</dbReference>
<dbReference type="STRING" id="6689.A0A3R7MH19"/>
<name>A0A3R7MH19_PENVA</name>
<reference evidence="8 9" key="1">
    <citation type="submission" date="2018-04" db="EMBL/GenBank/DDBJ databases">
        <authorList>
            <person name="Zhang X."/>
            <person name="Yuan J."/>
            <person name="Li F."/>
            <person name="Xiang J."/>
        </authorList>
    </citation>
    <scope>NUCLEOTIDE SEQUENCE [LARGE SCALE GENOMIC DNA]</scope>
    <source>
        <tissue evidence="8">Muscle</tissue>
    </source>
</reference>
<dbReference type="SUPFAM" id="SSF51905">
    <property type="entry name" value="FAD/NAD(P)-binding domain"/>
    <property type="match status" value="1"/>
</dbReference>
<protein>
    <recommendedName>
        <fullName evidence="10">All-trans-retinol 13,14-reductase</fullName>
    </recommendedName>
</protein>
<dbReference type="PANTHER" id="PTHR46091">
    <property type="entry name" value="BLR7054 PROTEIN"/>
    <property type="match status" value="1"/>
</dbReference>
<evidence type="ECO:0000256" key="6">
    <source>
        <dbReference type="ARBA" id="ARBA00023027"/>
    </source>
</evidence>
<evidence type="ECO:0000256" key="3">
    <source>
        <dbReference type="ARBA" id="ARBA00022729"/>
    </source>
</evidence>
<evidence type="ECO:0000313" key="9">
    <source>
        <dbReference type="Proteomes" id="UP000283509"/>
    </source>
</evidence>
<proteinExistence type="inferred from homology"/>
<dbReference type="PANTHER" id="PTHR46091:SF3">
    <property type="entry name" value="AMINE OXIDASE DOMAIN-CONTAINING PROTEIN"/>
    <property type="match status" value="1"/>
</dbReference>
<accession>A0A3R7MH19</accession>
<feature type="transmembrane region" description="Helical" evidence="7">
    <location>
        <begin position="6"/>
        <end position="27"/>
    </location>
</feature>
<organism evidence="8 9">
    <name type="scientific">Penaeus vannamei</name>
    <name type="common">Whiteleg shrimp</name>
    <name type="synonym">Litopenaeus vannamei</name>
    <dbReference type="NCBI Taxonomy" id="6689"/>
    <lineage>
        <taxon>Eukaryota</taxon>
        <taxon>Metazoa</taxon>
        <taxon>Ecdysozoa</taxon>
        <taxon>Arthropoda</taxon>
        <taxon>Crustacea</taxon>
        <taxon>Multicrustacea</taxon>
        <taxon>Malacostraca</taxon>
        <taxon>Eumalacostraca</taxon>
        <taxon>Eucarida</taxon>
        <taxon>Decapoda</taxon>
        <taxon>Dendrobranchiata</taxon>
        <taxon>Penaeoidea</taxon>
        <taxon>Penaeidae</taxon>
        <taxon>Penaeus</taxon>
    </lineage>
</organism>
<evidence type="ECO:0000313" key="8">
    <source>
        <dbReference type="EMBL" id="ROT81507.1"/>
    </source>
</evidence>